<gene>
    <name evidence="1" type="ORF">M3215_11500</name>
</gene>
<comment type="caution">
    <text evidence="1">The sequence shown here is derived from an EMBL/GenBank/DDBJ whole genome shotgun (WGS) entry which is preliminary data.</text>
</comment>
<sequence length="246" mass="28445">MQKETIDVIEDVQAMSDEEFLEKYEKLVHHFIWKKYGKKLESIKNDTGFDPEDLTQLGMIGLIKARQTFDYKLGYQFSTYASYKVYGEIGRGIRDCQKVKVPRTIYNLKGKIMMNGLHENDSKEISAQLDASIEDVEVALQYQPGTLSLNKAMNDSDEDKDITFEKTLVDKSTERIDEEVENGIVLDSFMKTLEHKEFFVWDMHSKNRPQQEISKQTGVSQPHISRILKSINKKAADFGRRKELSS</sequence>
<organism evidence="1 2">
    <name type="scientific">Bacillus cytotoxicus</name>
    <dbReference type="NCBI Taxonomy" id="580165"/>
    <lineage>
        <taxon>Bacteria</taxon>
        <taxon>Bacillati</taxon>
        <taxon>Bacillota</taxon>
        <taxon>Bacilli</taxon>
        <taxon>Bacillales</taxon>
        <taxon>Bacillaceae</taxon>
        <taxon>Bacillus</taxon>
        <taxon>Bacillus cereus group</taxon>
    </lineage>
</organism>
<name>A0ACC6A6E1_9BACI</name>
<reference evidence="1" key="1">
    <citation type="submission" date="2022-05" db="EMBL/GenBank/DDBJ databases">
        <title>Comparative Genomics of Spacecraft Associated Microbes.</title>
        <authorList>
            <person name="Tran M.T."/>
            <person name="Wright A."/>
            <person name="Seuylemezian A."/>
            <person name="Eisen J."/>
            <person name="Coil D."/>
        </authorList>
    </citation>
    <scope>NUCLEOTIDE SEQUENCE</scope>
    <source>
        <strain evidence="1">FAIRING 10M-2.2</strain>
    </source>
</reference>
<proteinExistence type="predicted"/>
<dbReference type="Proteomes" id="UP001202289">
    <property type="component" value="Unassembled WGS sequence"/>
</dbReference>
<evidence type="ECO:0000313" key="2">
    <source>
        <dbReference type="Proteomes" id="UP001202289"/>
    </source>
</evidence>
<dbReference type="EMBL" id="JAMBOP010000012">
    <property type="protein sequence ID" value="MCM3736430.1"/>
    <property type="molecule type" value="Genomic_DNA"/>
</dbReference>
<protein>
    <submittedName>
        <fullName evidence="1">Sigma-70 family RNA polymerase sigma factor</fullName>
    </submittedName>
</protein>
<keyword evidence="2" id="KW-1185">Reference proteome</keyword>
<accession>A0ACC6A6E1</accession>
<evidence type="ECO:0000313" key="1">
    <source>
        <dbReference type="EMBL" id="MCM3736430.1"/>
    </source>
</evidence>